<organism evidence="2 3">
    <name type="scientific">Scopulibacillus daqui</name>
    <dbReference type="NCBI Taxonomy" id="1469162"/>
    <lineage>
        <taxon>Bacteria</taxon>
        <taxon>Bacillati</taxon>
        <taxon>Bacillota</taxon>
        <taxon>Bacilli</taxon>
        <taxon>Bacillales</taxon>
        <taxon>Sporolactobacillaceae</taxon>
        <taxon>Scopulibacillus</taxon>
    </lineage>
</organism>
<dbReference type="Proteomes" id="UP000808914">
    <property type="component" value="Unassembled WGS sequence"/>
</dbReference>
<evidence type="ECO:0000256" key="1">
    <source>
        <dbReference type="SAM" id="MobiDB-lite"/>
    </source>
</evidence>
<dbReference type="RefSeq" id="WP_205002018.1">
    <property type="nucleotide sequence ID" value="NZ_JAFBER010000001.1"/>
</dbReference>
<evidence type="ECO:0000313" key="3">
    <source>
        <dbReference type="Proteomes" id="UP000808914"/>
    </source>
</evidence>
<feature type="region of interest" description="Disordered" evidence="1">
    <location>
        <begin position="25"/>
        <end position="123"/>
    </location>
</feature>
<name>A0ABS2PVG6_9BACL</name>
<feature type="compositionally biased region" description="Low complexity" evidence="1">
    <location>
        <begin position="34"/>
        <end position="55"/>
    </location>
</feature>
<gene>
    <name evidence="2" type="ORF">JOD45_000244</name>
</gene>
<protein>
    <submittedName>
        <fullName evidence="2">Uncharacterized protein</fullName>
    </submittedName>
</protein>
<keyword evidence="3" id="KW-1185">Reference proteome</keyword>
<reference evidence="2 3" key="1">
    <citation type="submission" date="2021-01" db="EMBL/GenBank/DDBJ databases">
        <title>Genomic Encyclopedia of Type Strains, Phase IV (KMG-IV): sequencing the most valuable type-strain genomes for metagenomic binning, comparative biology and taxonomic classification.</title>
        <authorList>
            <person name="Goeker M."/>
        </authorList>
    </citation>
    <scope>NUCLEOTIDE SEQUENCE [LARGE SCALE GENOMIC DNA]</scope>
    <source>
        <strain evidence="2 3">DSM 28236</strain>
    </source>
</reference>
<dbReference type="EMBL" id="JAFBER010000001">
    <property type="protein sequence ID" value="MBM7644053.1"/>
    <property type="molecule type" value="Genomic_DNA"/>
</dbReference>
<evidence type="ECO:0000313" key="2">
    <source>
        <dbReference type="EMBL" id="MBM7644053.1"/>
    </source>
</evidence>
<feature type="compositionally biased region" description="Low complexity" evidence="1">
    <location>
        <begin position="91"/>
        <end position="115"/>
    </location>
</feature>
<comment type="caution">
    <text evidence="2">The sequence shown here is derived from an EMBL/GenBank/DDBJ whole genome shotgun (WGS) entry which is preliminary data.</text>
</comment>
<proteinExistence type="predicted"/>
<sequence>MSEEKKKSKTIHVDTLHIKANEIILHQDPQEGAGPNVQGPMQGQQQGPGQVQGQPGMPPQFMPRDFWGFPIRQFPVQQQQQQEEQTEENAQEAQENQNQDENNQNPQNQDGGQNQPPQPRGWF</sequence>
<accession>A0ABS2PVG6</accession>